<proteinExistence type="predicted"/>
<keyword evidence="2" id="KW-0449">Lipoprotein</keyword>
<dbReference type="AlphaFoldDB" id="A0A485MJA8"/>
<keyword evidence="3" id="KW-1185">Reference proteome</keyword>
<dbReference type="Proteomes" id="UP000386466">
    <property type="component" value="Unassembled WGS sequence"/>
</dbReference>
<sequence>MGLPENVEGAMHHILNLDEEYLADVVDSEPLQVYVKPPAPEESKAPSKGFALRNAPWTASSSEKSLDMSSSEEFPSFGAQPSTTPMGPQAIMIKKQKRPRPADPNPTTHGLSQSDPVAGASVNC</sequence>
<dbReference type="EMBL" id="CAAGRJ010000670">
    <property type="protein sequence ID" value="VFV18232.1"/>
    <property type="molecule type" value="Genomic_DNA"/>
</dbReference>
<evidence type="ECO:0000256" key="1">
    <source>
        <dbReference type="SAM" id="MobiDB-lite"/>
    </source>
</evidence>
<name>A0A485MJA8_LYNPA</name>
<feature type="region of interest" description="Disordered" evidence="1">
    <location>
        <begin position="37"/>
        <end position="124"/>
    </location>
</feature>
<feature type="compositionally biased region" description="Low complexity" evidence="1">
    <location>
        <begin position="60"/>
        <end position="73"/>
    </location>
</feature>
<accession>A0A485MJA8</accession>
<evidence type="ECO:0000313" key="2">
    <source>
        <dbReference type="EMBL" id="VFV18232.1"/>
    </source>
</evidence>
<evidence type="ECO:0000313" key="3">
    <source>
        <dbReference type="Proteomes" id="UP000386466"/>
    </source>
</evidence>
<reference evidence="2 3" key="1">
    <citation type="submission" date="2019-01" db="EMBL/GenBank/DDBJ databases">
        <authorList>
            <person name="Alioto T."/>
            <person name="Alioto T."/>
        </authorList>
    </citation>
    <scope>NUCLEOTIDE SEQUENCE [LARGE SCALE GENOMIC DNA]</scope>
</reference>
<gene>
    <name evidence="2" type="ORF">LYPA_23C009025</name>
</gene>
<protein>
    <submittedName>
        <fullName evidence="2">High density lipoprotein binding</fullName>
    </submittedName>
</protein>
<organism evidence="2 3">
    <name type="scientific">Lynx pardinus</name>
    <name type="common">Iberian lynx</name>
    <name type="synonym">Felis pardina</name>
    <dbReference type="NCBI Taxonomy" id="191816"/>
    <lineage>
        <taxon>Eukaryota</taxon>
        <taxon>Metazoa</taxon>
        <taxon>Chordata</taxon>
        <taxon>Craniata</taxon>
        <taxon>Vertebrata</taxon>
        <taxon>Euteleostomi</taxon>
        <taxon>Mammalia</taxon>
        <taxon>Eutheria</taxon>
        <taxon>Laurasiatheria</taxon>
        <taxon>Carnivora</taxon>
        <taxon>Feliformia</taxon>
        <taxon>Felidae</taxon>
        <taxon>Felinae</taxon>
        <taxon>Lynx</taxon>
    </lineage>
</organism>
<feature type="compositionally biased region" description="Polar residues" evidence="1">
    <location>
        <begin position="105"/>
        <end position="115"/>
    </location>
</feature>